<evidence type="ECO:0000256" key="8">
    <source>
        <dbReference type="ARBA" id="ARBA00023002"/>
    </source>
</evidence>
<evidence type="ECO:0000256" key="9">
    <source>
        <dbReference type="ARBA" id="ARBA00023004"/>
    </source>
</evidence>
<feature type="binding site" evidence="13">
    <location>
        <position position="233"/>
    </location>
    <ligand>
        <name>Fe cation</name>
        <dbReference type="ChEBI" id="CHEBI:24875"/>
        <label>1</label>
    </ligand>
</feature>
<dbReference type="UniPathway" id="UPA00111">
    <property type="reaction ID" value="UER00527"/>
</dbReference>
<dbReference type="GO" id="GO:0019310">
    <property type="term" value="P:inositol catabolic process"/>
    <property type="evidence" value="ECO:0007669"/>
    <property type="project" value="UniProtKB-UniRule"/>
</dbReference>
<evidence type="ECO:0000256" key="3">
    <source>
        <dbReference type="ARBA" id="ARBA00005286"/>
    </source>
</evidence>
<feature type="binding site" evidence="12">
    <location>
        <begin position="156"/>
        <end position="157"/>
    </location>
    <ligand>
        <name>substrate</name>
    </ligand>
</feature>
<dbReference type="GO" id="GO:0005506">
    <property type="term" value="F:iron ion binding"/>
    <property type="evidence" value="ECO:0007669"/>
    <property type="project" value="InterPro"/>
</dbReference>
<evidence type="ECO:0000313" key="15">
    <source>
        <dbReference type="EMBL" id="TBU28020.1"/>
    </source>
</evidence>
<dbReference type="AlphaFoldDB" id="A0A4Q9MKC0"/>
<keyword evidence="7 13" id="KW-0479">Metal-binding</keyword>
<comment type="subcellular location">
    <subcellularLocation>
        <location evidence="1 14">Cytoplasm</location>
    </subcellularLocation>
</comment>
<dbReference type="GO" id="GO:0050113">
    <property type="term" value="F:inositol oxygenase activity"/>
    <property type="evidence" value="ECO:0007669"/>
    <property type="project" value="UniProtKB-UniRule"/>
</dbReference>
<protein>
    <recommendedName>
        <fullName evidence="5 14">Inositol oxygenase</fullName>
        <ecNumber evidence="4 14">1.13.99.1</ecNumber>
    </recommendedName>
    <alternativeName>
        <fullName evidence="10 14">Myo-inositol oxygenase</fullName>
    </alternativeName>
</protein>
<dbReference type="Proteomes" id="UP000292957">
    <property type="component" value="Unassembled WGS sequence"/>
</dbReference>
<dbReference type="EMBL" id="ML143426">
    <property type="protein sequence ID" value="TBU28020.1"/>
    <property type="molecule type" value="Genomic_DNA"/>
</dbReference>
<feature type="binding site" evidence="13">
    <location>
        <position position="266"/>
    </location>
    <ligand>
        <name>Fe cation</name>
        <dbReference type="ChEBI" id="CHEBI:24875"/>
        <label>1</label>
    </ligand>
</feature>
<evidence type="ECO:0000256" key="2">
    <source>
        <dbReference type="ARBA" id="ARBA00005167"/>
    </source>
</evidence>
<comment type="pathway">
    <text evidence="2 14">Polyol metabolism; myo-inositol degradation into D-glucuronate; D-glucuronate from myo-inositol: step 1/1.</text>
</comment>
<feature type="binding site" evidence="13">
    <location>
        <position position="138"/>
    </location>
    <ligand>
        <name>Fe cation</name>
        <dbReference type="ChEBI" id="CHEBI:24875"/>
        <label>1</label>
    </ligand>
</feature>
<evidence type="ECO:0000256" key="11">
    <source>
        <dbReference type="ARBA" id="ARBA00048271"/>
    </source>
</evidence>
<dbReference type="PANTHER" id="PTHR12588">
    <property type="entry name" value="MYOINOSITOL OXYGENASE"/>
    <property type="match status" value="1"/>
</dbReference>
<feature type="binding site" evidence="13">
    <location>
        <position position="208"/>
    </location>
    <ligand>
        <name>Fe cation</name>
        <dbReference type="ChEBI" id="CHEBI:24875"/>
        <label>1</label>
    </ligand>
</feature>
<keyword evidence="6 14" id="KW-0963">Cytoplasm</keyword>
<feature type="binding site" evidence="12">
    <location>
        <begin position="100"/>
        <end position="102"/>
    </location>
    <ligand>
        <name>substrate</name>
    </ligand>
</feature>
<dbReference type="InterPro" id="IPR007828">
    <property type="entry name" value="Inositol_oxygenase"/>
</dbReference>
<feature type="binding site" evidence="12">
    <location>
        <position position="46"/>
    </location>
    <ligand>
        <name>substrate</name>
    </ligand>
</feature>
<dbReference type="PANTHER" id="PTHR12588:SF0">
    <property type="entry name" value="INOSITOL OXYGENASE"/>
    <property type="match status" value="1"/>
</dbReference>
<comment type="similarity">
    <text evidence="3 14">Belongs to the myo-inositol oxygenase family.</text>
</comment>
<evidence type="ECO:0000256" key="12">
    <source>
        <dbReference type="PIRSR" id="PIRSR607828-1"/>
    </source>
</evidence>
<evidence type="ECO:0000256" key="13">
    <source>
        <dbReference type="PIRSR" id="PIRSR607828-2"/>
    </source>
</evidence>
<feature type="binding site" evidence="12">
    <location>
        <begin position="233"/>
        <end position="234"/>
    </location>
    <ligand>
        <name>substrate</name>
    </ligand>
</feature>
<keyword evidence="8 14" id="KW-0560">Oxidoreductase</keyword>
<dbReference type="GO" id="GO:0005737">
    <property type="term" value="C:cytoplasm"/>
    <property type="evidence" value="ECO:0007669"/>
    <property type="project" value="UniProtKB-SubCell"/>
</dbReference>
<feature type="binding site" evidence="13">
    <location>
        <position position="113"/>
    </location>
    <ligand>
        <name>Fe cation</name>
        <dbReference type="ChEBI" id="CHEBI:24875"/>
        <label>1</label>
    </ligand>
</feature>
<comment type="cofactor">
    <cofactor evidence="13 14">
        <name>Fe cation</name>
        <dbReference type="ChEBI" id="CHEBI:24875"/>
    </cofactor>
    <text evidence="13 14">Binds 2 iron ions per subunit.</text>
</comment>
<dbReference type="Gene3D" id="1.10.3210.10">
    <property type="entry name" value="Hypothetical protein af1432"/>
    <property type="match status" value="1"/>
</dbReference>
<evidence type="ECO:0000256" key="5">
    <source>
        <dbReference type="ARBA" id="ARBA00019269"/>
    </source>
</evidence>
<evidence type="ECO:0000256" key="7">
    <source>
        <dbReference type="ARBA" id="ARBA00022723"/>
    </source>
</evidence>
<dbReference type="EC" id="1.13.99.1" evidence="4 14"/>
<evidence type="ECO:0000256" key="10">
    <source>
        <dbReference type="ARBA" id="ARBA00029668"/>
    </source>
</evidence>
<dbReference type="Pfam" id="PF05153">
    <property type="entry name" value="MIOX"/>
    <property type="match status" value="1"/>
</dbReference>
<name>A0A4Q9MKC0_9APHY</name>
<dbReference type="OrthoDB" id="5151075at2759"/>
<evidence type="ECO:0000256" key="14">
    <source>
        <dbReference type="RuleBase" id="RU367039"/>
    </source>
</evidence>
<sequence length="298" mass="34659">MPSVNDGLTLDAVSDAVDEVNKLKGQVPKWEEKSKFDAEKDKNAFRQYEAACDRVKNFYREQHEKQTFEFNVRVRAEFKKTVHTRMGIWEAMEKLNTLVDDSDPDTSLSQIEHLLQTAEAIRRDGQPEWMQVAGLVHDLGKLLYFFGSEGQWDVVGDTFVVGCKFSDKIIYPDTFAANPDSKDPIYSTEYGVYSPNCGLENVMLSWGHDEYLYHVLKRQSSLPMEALYMIRYHSFYPWHREGAYSHLTNAEDQRALEAVRAFNPYDLYSKSDEPVNVEKVKPYYQRLIAKYFPAVIEW</sequence>
<accession>A0A4Q9MKC0</accession>
<comment type="catalytic activity">
    <reaction evidence="11 14">
        <text>myo-inositol + O2 = D-glucuronate + H2O + H(+)</text>
        <dbReference type="Rhea" id="RHEA:23696"/>
        <dbReference type="ChEBI" id="CHEBI:15377"/>
        <dbReference type="ChEBI" id="CHEBI:15378"/>
        <dbReference type="ChEBI" id="CHEBI:15379"/>
        <dbReference type="ChEBI" id="CHEBI:17268"/>
        <dbReference type="ChEBI" id="CHEBI:58720"/>
        <dbReference type="EC" id="1.13.99.1"/>
    </reaction>
</comment>
<proteinExistence type="inferred from homology"/>
<keyword evidence="9 13" id="KW-0408">Iron</keyword>
<evidence type="ECO:0000256" key="1">
    <source>
        <dbReference type="ARBA" id="ARBA00004496"/>
    </source>
</evidence>
<feature type="binding site" evidence="13">
    <location>
        <position position="137"/>
    </location>
    <ligand>
        <name>Fe cation</name>
        <dbReference type="ChEBI" id="CHEBI:24875"/>
        <label>1</label>
    </ligand>
</feature>
<gene>
    <name evidence="15" type="ORF">BD311DRAFT_664404</name>
</gene>
<evidence type="ECO:0000256" key="4">
    <source>
        <dbReference type="ARBA" id="ARBA00011919"/>
    </source>
</evidence>
<feature type="binding site" evidence="12">
    <location>
        <position position="141"/>
    </location>
    <ligand>
        <name>substrate</name>
    </ligand>
</feature>
<organism evidence="15">
    <name type="scientific">Dichomitus squalens</name>
    <dbReference type="NCBI Taxonomy" id="114155"/>
    <lineage>
        <taxon>Eukaryota</taxon>
        <taxon>Fungi</taxon>
        <taxon>Dikarya</taxon>
        <taxon>Basidiomycota</taxon>
        <taxon>Agaricomycotina</taxon>
        <taxon>Agaricomycetes</taxon>
        <taxon>Polyporales</taxon>
        <taxon>Polyporaceae</taxon>
        <taxon>Dichomitus</taxon>
    </lineage>
</organism>
<evidence type="ECO:0000256" key="6">
    <source>
        <dbReference type="ARBA" id="ARBA00022490"/>
    </source>
</evidence>
<dbReference type="SUPFAM" id="SSF109604">
    <property type="entry name" value="HD-domain/PDEase-like"/>
    <property type="match status" value="1"/>
</dbReference>
<reference evidence="15" key="1">
    <citation type="submission" date="2019-01" db="EMBL/GenBank/DDBJ databases">
        <title>Draft genome sequences of three monokaryotic isolates of the white-rot basidiomycete fungus Dichomitus squalens.</title>
        <authorList>
            <consortium name="DOE Joint Genome Institute"/>
            <person name="Lopez S.C."/>
            <person name="Andreopoulos B."/>
            <person name="Pangilinan J."/>
            <person name="Lipzen A."/>
            <person name="Riley R."/>
            <person name="Ahrendt S."/>
            <person name="Ng V."/>
            <person name="Barry K."/>
            <person name="Daum C."/>
            <person name="Grigoriev I.V."/>
            <person name="Hilden K.S."/>
            <person name="Makela M.R."/>
            <person name="de Vries R.P."/>
        </authorList>
    </citation>
    <scope>NUCLEOTIDE SEQUENCE [LARGE SCALE GENOMIC DNA]</scope>
    <source>
        <strain evidence="15">OM18370.1</strain>
    </source>
</reference>